<feature type="domain" description="SOCS box" evidence="7">
    <location>
        <begin position="242"/>
        <end position="294"/>
    </location>
</feature>
<evidence type="ECO:0000256" key="5">
    <source>
        <dbReference type="ARBA" id="ARBA00023043"/>
    </source>
</evidence>
<reference evidence="8 9" key="1">
    <citation type="submission" date="2019-01" db="EMBL/GenBank/DDBJ databases">
        <title>A chromosome-scale genome assembly of the yellow perch, Perca flavescens.</title>
        <authorList>
            <person name="Feron R."/>
            <person name="Morvezen R."/>
            <person name="Bestin A."/>
            <person name="Haffray P."/>
            <person name="Klopp C."/>
            <person name="Zahm M."/>
            <person name="Cabau C."/>
            <person name="Roques C."/>
            <person name="Donnadieu C."/>
            <person name="Bouchez O."/>
            <person name="Christie M."/>
            <person name="Larson W."/>
            <person name="Guiguen Y."/>
        </authorList>
    </citation>
    <scope>NUCLEOTIDE SEQUENCE [LARGE SCALE GENOMIC DNA]</scope>
    <source>
        <strain evidence="8">YP-PL-M2</strain>
        <tissue evidence="8">Blood</tissue>
    </source>
</reference>
<dbReference type="InterPro" id="IPR036770">
    <property type="entry name" value="Ankyrin_rpt-contain_sf"/>
</dbReference>
<evidence type="ECO:0000313" key="8">
    <source>
        <dbReference type="EMBL" id="TDH06798.1"/>
    </source>
</evidence>
<keyword evidence="5 6" id="KW-0040">ANK repeat</keyword>
<dbReference type="CDD" id="cd03716">
    <property type="entry name" value="SOCS_ASB_like"/>
    <property type="match status" value="1"/>
</dbReference>
<dbReference type="AlphaFoldDB" id="A0A484CUY0"/>
<evidence type="ECO:0000259" key="7">
    <source>
        <dbReference type="PROSITE" id="PS50225"/>
    </source>
</evidence>
<dbReference type="InterPro" id="IPR002110">
    <property type="entry name" value="Ankyrin_rpt"/>
</dbReference>
<evidence type="ECO:0000256" key="1">
    <source>
        <dbReference type="ARBA" id="ARBA00004906"/>
    </source>
</evidence>
<dbReference type="Pfam" id="PF00023">
    <property type="entry name" value="Ank"/>
    <property type="match status" value="1"/>
</dbReference>
<feature type="repeat" description="ANK" evidence="6">
    <location>
        <begin position="130"/>
        <end position="162"/>
    </location>
</feature>
<dbReference type="Gene3D" id="1.10.750.20">
    <property type="entry name" value="SOCS box"/>
    <property type="match status" value="1"/>
</dbReference>
<dbReference type="GO" id="GO:0035556">
    <property type="term" value="P:intracellular signal transduction"/>
    <property type="evidence" value="ECO:0007669"/>
    <property type="project" value="InterPro"/>
</dbReference>
<dbReference type="PROSITE" id="PS50297">
    <property type="entry name" value="ANK_REP_REGION"/>
    <property type="match status" value="5"/>
</dbReference>
<keyword evidence="4" id="KW-0833">Ubl conjugation pathway</keyword>
<evidence type="ECO:0000256" key="2">
    <source>
        <dbReference type="ARBA" id="ARBA00005949"/>
    </source>
</evidence>
<dbReference type="STRING" id="8167.A0A484CUY0"/>
<sequence>MSAGDKETPRDTTGQSGSAVFFSNPLMSDLESDWSLIHDAAFNGRVLALQRLIAQGTCVNLNTLNQVSPLHGACLQGHVACAKLLVENGAKVNSSTVDGQTPLSEACARGHVTCVSLLLQQGATPLGTSHTSSPIHRAAAKGHTECIESLVQHGADVDQYIDQSGSPLHVACSNQHLSSVCKLLQLGASVNSSVSGDSPLHIAARLSSPEMVSVLLEHGADHSLRNSEGKQPLELAPPNSPVERLLRQAGGVSPLMQLCRLYVRKTLSKQRLGGIPNLHLPTEVKQYLLYQSDPGGDLMDKLMLDSEP</sequence>
<feature type="repeat" description="ANK" evidence="6">
    <location>
        <begin position="195"/>
        <end position="227"/>
    </location>
</feature>
<dbReference type="Pfam" id="PF07525">
    <property type="entry name" value="SOCS_box"/>
    <property type="match status" value="1"/>
</dbReference>
<gene>
    <name evidence="8" type="ORF">EPR50_G00117400</name>
</gene>
<dbReference type="InterPro" id="IPR036036">
    <property type="entry name" value="SOCS_box-like_dom_sf"/>
</dbReference>
<dbReference type="PANTHER" id="PTHR24136">
    <property type="entry name" value="SOWAH (DROSOPHILA) HOMOLOG"/>
    <property type="match status" value="1"/>
</dbReference>
<feature type="repeat" description="ANK" evidence="6">
    <location>
        <begin position="65"/>
        <end position="97"/>
    </location>
</feature>
<dbReference type="PROSITE" id="PS50225">
    <property type="entry name" value="SOCS"/>
    <property type="match status" value="1"/>
</dbReference>
<dbReference type="EMBL" id="SCKG01000011">
    <property type="protein sequence ID" value="TDH06798.1"/>
    <property type="molecule type" value="Genomic_DNA"/>
</dbReference>
<keyword evidence="9" id="KW-1185">Reference proteome</keyword>
<comment type="pathway">
    <text evidence="1">Protein modification; protein ubiquitination.</text>
</comment>
<comment type="similarity">
    <text evidence="2">Belongs to the ankyrin SOCS box (ASB) family.</text>
</comment>
<dbReference type="PROSITE" id="PS50088">
    <property type="entry name" value="ANK_REPEAT"/>
    <property type="match status" value="5"/>
</dbReference>
<evidence type="ECO:0000256" key="4">
    <source>
        <dbReference type="ARBA" id="ARBA00022786"/>
    </source>
</evidence>
<organism evidence="8 9">
    <name type="scientific">Perca flavescens</name>
    <name type="common">American yellow perch</name>
    <name type="synonym">Morone flavescens</name>
    <dbReference type="NCBI Taxonomy" id="8167"/>
    <lineage>
        <taxon>Eukaryota</taxon>
        <taxon>Metazoa</taxon>
        <taxon>Chordata</taxon>
        <taxon>Craniata</taxon>
        <taxon>Vertebrata</taxon>
        <taxon>Euteleostomi</taxon>
        <taxon>Actinopterygii</taxon>
        <taxon>Neopterygii</taxon>
        <taxon>Teleostei</taxon>
        <taxon>Neoteleostei</taxon>
        <taxon>Acanthomorphata</taxon>
        <taxon>Eupercaria</taxon>
        <taxon>Perciformes</taxon>
        <taxon>Percoidei</taxon>
        <taxon>Percidae</taxon>
        <taxon>Percinae</taxon>
        <taxon>Perca</taxon>
    </lineage>
</organism>
<dbReference type="SUPFAM" id="SSF158235">
    <property type="entry name" value="SOCS box-like"/>
    <property type="match status" value="1"/>
</dbReference>
<feature type="repeat" description="ANK" evidence="6">
    <location>
        <begin position="98"/>
        <end position="123"/>
    </location>
</feature>
<evidence type="ECO:0000313" key="9">
    <source>
        <dbReference type="Proteomes" id="UP000295070"/>
    </source>
</evidence>
<name>A0A484CUY0_PERFV</name>
<dbReference type="SUPFAM" id="SSF48403">
    <property type="entry name" value="Ankyrin repeat"/>
    <property type="match status" value="1"/>
</dbReference>
<dbReference type="PANTHER" id="PTHR24136:SF17">
    <property type="entry name" value="ANKYRIN REPEAT AND SOCS BOX PROTEIN 9"/>
    <property type="match status" value="1"/>
</dbReference>
<dbReference type="InterPro" id="IPR001496">
    <property type="entry name" value="SOCS_box"/>
</dbReference>
<comment type="caution">
    <text evidence="8">The sequence shown here is derived from an EMBL/GenBank/DDBJ whole genome shotgun (WGS) entry which is preliminary data.</text>
</comment>
<protein>
    <recommendedName>
        <fullName evidence="7">SOCS box domain-containing protein</fullName>
    </recommendedName>
</protein>
<evidence type="ECO:0000256" key="3">
    <source>
        <dbReference type="ARBA" id="ARBA00022737"/>
    </source>
</evidence>
<dbReference type="UniPathway" id="UPA00143"/>
<dbReference type="FunFam" id="1.25.40.20:FF:000016">
    <property type="entry name" value="Ankyrin repeat and SOCS box containing 5"/>
    <property type="match status" value="1"/>
</dbReference>
<proteinExistence type="inferred from homology"/>
<dbReference type="SMART" id="SM00969">
    <property type="entry name" value="SOCS_box"/>
    <property type="match status" value="1"/>
</dbReference>
<feature type="repeat" description="ANK" evidence="6">
    <location>
        <begin position="163"/>
        <end position="195"/>
    </location>
</feature>
<dbReference type="Pfam" id="PF12796">
    <property type="entry name" value="Ank_2"/>
    <property type="match status" value="2"/>
</dbReference>
<dbReference type="GO" id="GO:0045732">
    <property type="term" value="P:positive regulation of protein catabolic process"/>
    <property type="evidence" value="ECO:0007669"/>
    <property type="project" value="TreeGrafter"/>
</dbReference>
<dbReference type="FunFam" id="1.10.750.20:FF:000001">
    <property type="entry name" value="Ankyrin repeat and SOCS box containing 1"/>
    <property type="match status" value="1"/>
</dbReference>
<dbReference type="InterPro" id="IPR051573">
    <property type="entry name" value="Ankyrin-SOCS_box_domain"/>
</dbReference>
<keyword evidence="3" id="KW-0677">Repeat</keyword>
<accession>A0A484CUY0</accession>
<dbReference type="SMART" id="SM00248">
    <property type="entry name" value="ANK"/>
    <property type="match status" value="6"/>
</dbReference>
<dbReference type="GO" id="GO:0016567">
    <property type="term" value="P:protein ubiquitination"/>
    <property type="evidence" value="ECO:0007669"/>
    <property type="project" value="UniProtKB-UniPathway"/>
</dbReference>
<evidence type="ECO:0000256" key="6">
    <source>
        <dbReference type="PROSITE-ProRule" id="PRU00023"/>
    </source>
</evidence>
<dbReference type="Gene3D" id="1.25.40.20">
    <property type="entry name" value="Ankyrin repeat-containing domain"/>
    <property type="match status" value="1"/>
</dbReference>
<dbReference type="Proteomes" id="UP000295070">
    <property type="component" value="Chromosome 11"/>
</dbReference>